<evidence type="ECO:0000313" key="5">
    <source>
        <dbReference type="Proteomes" id="UP000315400"/>
    </source>
</evidence>
<evidence type="ECO:0000256" key="2">
    <source>
        <dbReference type="PIRSR" id="PIRSR005211-1"/>
    </source>
</evidence>
<dbReference type="InterPro" id="IPR029058">
    <property type="entry name" value="AB_hydrolase_fold"/>
</dbReference>
<dbReference type="PANTHER" id="PTHR10794">
    <property type="entry name" value="ABHYDROLASE DOMAIN-CONTAINING PROTEIN"/>
    <property type="match status" value="1"/>
</dbReference>
<evidence type="ECO:0000259" key="3">
    <source>
        <dbReference type="Pfam" id="PF00561"/>
    </source>
</evidence>
<comment type="caution">
    <text evidence="4">The sequence shown here is derived from an EMBL/GenBank/DDBJ whole genome shotgun (WGS) entry which is preliminary data.</text>
</comment>
<dbReference type="PANTHER" id="PTHR10794:SF94">
    <property type="entry name" value="ESTERASE YHET-RELATED"/>
    <property type="match status" value="1"/>
</dbReference>
<keyword evidence="4" id="KW-0378">Hydrolase</keyword>
<dbReference type="InterPro" id="IPR012020">
    <property type="entry name" value="ABHD4"/>
</dbReference>
<dbReference type="GO" id="GO:0034338">
    <property type="term" value="F:short-chain carboxylesterase activity"/>
    <property type="evidence" value="ECO:0007669"/>
    <property type="project" value="TreeGrafter"/>
</dbReference>
<feature type="active site" description="Charge relay system" evidence="2">
    <location>
        <position position="265"/>
    </location>
</feature>
<dbReference type="AlphaFoldDB" id="A0A540VJJ2"/>
<dbReference type="InterPro" id="IPR000073">
    <property type="entry name" value="AB_hydrolase_1"/>
</dbReference>
<dbReference type="InterPro" id="IPR050960">
    <property type="entry name" value="AB_hydrolase_4_sf"/>
</dbReference>
<evidence type="ECO:0000256" key="1">
    <source>
        <dbReference type="ARBA" id="ARBA00010884"/>
    </source>
</evidence>
<organism evidence="4 5">
    <name type="scientific">Spiribacter salinus</name>
    <dbReference type="NCBI Taxonomy" id="1335746"/>
    <lineage>
        <taxon>Bacteria</taxon>
        <taxon>Pseudomonadati</taxon>
        <taxon>Pseudomonadota</taxon>
        <taxon>Gammaproteobacteria</taxon>
        <taxon>Chromatiales</taxon>
        <taxon>Ectothiorhodospiraceae</taxon>
        <taxon>Spiribacter</taxon>
    </lineage>
</organism>
<dbReference type="Gene3D" id="3.40.50.1820">
    <property type="entry name" value="alpha/beta hydrolase"/>
    <property type="match status" value="1"/>
</dbReference>
<feature type="domain" description="AB hydrolase-1" evidence="3">
    <location>
        <begin position="61"/>
        <end position="299"/>
    </location>
</feature>
<gene>
    <name evidence="4" type="ORF">FKY71_16410</name>
</gene>
<reference evidence="4 5" key="1">
    <citation type="submission" date="2019-06" db="EMBL/GenBank/DDBJ databases">
        <title>Metagenome assembled Genome of Spiribacter salinus SL48-SHIP from the microbial mat of Salt Lake 48 (Novosibirsk region, Russia).</title>
        <authorList>
            <person name="Shipova A."/>
            <person name="Rozanov A.S."/>
            <person name="Bryanskaya A.V."/>
            <person name="Peltek S.E."/>
        </authorList>
    </citation>
    <scope>NUCLEOTIDE SEQUENCE [LARGE SCALE GENOMIC DNA]</scope>
    <source>
        <strain evidence="4">SL48-SHIP-2</strain>
    </source>
</reference>
<sequence length="316" mass="35918">MSATTYQPPAFFRNAHLQTIYPTLFRRTPLITKRRERIETPDADFLDLDWSKGPQHRRLAIITHGLEGHSRGSYCQGMAAALRRAEWDVLIWNLRGCSGEPNRRLQSYHSGATGDLQVVLDHVFAGGGYERIALIGFSLGGNLTLKYLGDHGPELDPRIRSAVALSVPCDLASSAKRLESWENRIYMARFMRSLRAKVRQKAIHHPGELNLAGLSEVRTFAEFDDRYTAPIHGFKDANDYWERCSCRRVLEKITIPTLLINALDDPFLTPDCYPRKAAARNPNFHLETPKHGGHLGFVEFNKAGEYWSERKAVEFL</sequence>
<comment type="similarity">
    <text evidence="1">Belongs to the AB hydrolase superfamily. AB hydrolase 4 family.</text>
</comment>
<evidence type="ECO:0000313" key="4">
    <source>
        <dbReference type="EMBL" id="TQE96892.1"/>
    </source>
</evidence>
<protein>
    <submittedName>
        <fullName evidence="4">Alpha/beta fold hydrolase</fullName>
    </submittedName>
</protein>
<feature type="active site" description="Charge relay system" evidence="2">
    <location>
        <position position="294"/>
    </location>
</feature>
<dbReference type="PIRSF" id="PIRSF005211">
    <property type="entry name" value="Ab_hydro_YheT"/>
    <property type="match status" value="1"/>
</dbReference>
<feature type="active site" description="Charge relay system" evidence="2">
    <location>
        <position position="138"/>
    </location>
</feature>
<dbReference type="Proteomes" id="UP000315400">
    <property type="component" value="Unassembled WGS sequence"/>
</dbReference>
<accession>A0A540VJJ2</accession>
<name>A0A540VJJ2_9GAMM</name>
<dbReference type="EMBL" id="VIFK01000328">
    <property type="protein sequence ID" value="TQE96892.1"/>
    <property type="molecule type" value="Genomic_DNA"/>
</dbReference>
<proteinExistence type="inferred from homology"/>
<dbReference type="SUPFAM" id="SSF53474">
    <property type="entry name" value="alpha/beta-Hydrolases"/>
    <property type="match status" value="1"/>
</dbReference>
<dbReference type="Pfam" id="PF00561">
    <property type="entry name" value="Abhydrolase_1"/>
    <property type="match status" value="1"/>
</dbReference>
<dbReference type="GO" id="GO:0047372">
    <property type="term" value="F:monoacylglycerol lipase activity"/>
    <property type="evidence" value="ECO:0007669"/>
    <property type="project" value="TreeGrafter"/>
</dbReference>